<feature type="domain" description="MaoC-like" evidence="6">
    <location>
        <begin position="27"/>
        <end position="123"/>
    </location>
</feature>
<dbReference type="AlphaFoldDB" id="A0A060NT30"/>
<proteinExistence type="predicted"/>
<dbReference type="Gene3D" id="3.10.129.10">
    <property type="entry name" value="Hotdog Thioesterase"/>
    <property type="match status" value="1"/>
</dbReference>
<dbReference type="EMBL" id="AP014568">
    <property type="protein sequence ID" value="BAO82064.1"/>
    <property type="molecule type" value="Genomic_DNA"/>
</dbReference>
<keyword evidence="8" id="KW-1185">Reference proteome</keyword>
<evidence type="ECO:0000259" key="6">
    <source>
        <dbReference type="Pfam" id="PF01575"/>
    </source>
</evidence>
<dbReference type="GO" id="GO:0004312">
    <property type="term" value="F:fatty acid synthase activity"/>
    <property type="evidence" value="ECO:0007669"/>
    <property type="project" value="InterPro"/>
</dbReference>
<dbReference type="Pfam" id="PF01515">
    <property type="entry name" value="PTA_PTB"/>
    <property type="match status" value="1"/>
</dbReference>
<dbReference type="PRINTS" id="PR01483">
    <property type="entry name" value="FASYNTHASE"/>
</dbReference>
<accession>A0A060NT30</accession>
<evidence type="ECO:0000256" key="2">
    <source>
        <dbReference type="ARBA" id="ARBA00023239"/>
    </source>
</evidence>
<dbReference type="Pfam" id="PF01575">
    <property type="entry name" value="MaoC_dehydratas"/>
    <property type="match status" value="1"/>
</dbReference>
<protein>
    <submittedName>
        <fullName evidence="7">Phosphotransacetylase</fullName>
    </submittedName>
</protein>
<evidence type="ECO:0000256" key="1">
    <source>
        <dbReference type="ARBA" id="ARBA00022679"/>
    </source>
</evidence>
<keyword evidence="3" id="KW-0012">Acyltransferase</keyword>
<evidence type="ECO:0000256" key="3">
    <source>
        <dbReference type="ARBA" id="ARBA00023315"/>
    </source>
</evidence>
<keyword evidence="1" id="KW-0808">Transferase</keyword>
<dbReference type="SUPFAM" id="SSF54637">
    <property type="entry name" value="Thioesterase/thiol ester dehydrase-isomerase"/>
    <property type="match status" value="1"/>
</dbReference>
<dbReference type="PANTHER" id="PTHR43356">
    <property type="entry name" value="PHOSPHATE ACETYLTRANSFERASE"/>
    <property type="match status" value="1"/>
</dbReference>
<evidence type="ECO:0000256" key="4">
    <source>
        <dbReference type="SAM" id="MobiDB-lite"/>
    </source>
</evidence>
<dbReference type="SUPFAM" id="SSF53659">
    <property type="entry name" value="Isocitrate/Isopropylmalate dehydrogenase-like"/>
    <property type="match status" value="1"/>
</dbReference>
<dbReference type="InterPro" id="IPR002539">
    <property type="entry name" value="MaoC-like_dom"/>
</dbReference>
<sequence length="496" mass="52559">MIQPTNSSEWSENLTFDELSIGQSARLLRTLTLQDIQAFAAVSGDTNPAHLNPAYANDTLFHGVIGHGMWSGALISALLGTQFPGPGTIYLEQALRFVRPVRIGDTLTVTATVLSKDEVKKAVELDCLVVNQKNEKVLQGMAKVLAPTVKVRLPKINAPTIQLFDPQARFRELLSLADGMAPMRCAVVHPCDVGSLSGALDAARHGLMIPLLIGPKEKILAVAREAGLDLGESEILHVPYSHAAAERAAELAATGQVDALMKGSLHTDELIAAVLQRKELRTGRRMSHVFRFDVPLYSKPLLITDAALNIRPSLGEKVDIVQNAIDFARIMGVEQPRVAILSAVETVNPNIPSTIDAAALCKMADRGQIKGGVLDGPLAFDNAISAQAAAIKHIESPVSGQADILLVPDLESGNMLAKQLEYLAGASGSGIVLGARIPIALTSRADGPQARVASALLALLIVQHNRTLHAAAPRSIPAASPAGTAPVPTDTTRQRA</sequence>
<evidence type="ECO:0000313" key="7">
    <source>
        <dbReference type="EMBL" id="BAO82064.1"/>
    </source>
</evidence>
<feature type="domain" description="Phosphate acetyl/butaryl transferase" evidence="5">
    <location>
        <begin position="247"/>
        <end position="457"/>
    </location>
</feature>
<dbReference type="InterPro" id="IPR002505">
    <property type="entry name" value="PTA_PTB"/>
</dbReference>
<dbReference type="OrthoDB" id="9774179at2"/>
<dbReference type="NCBIfam" id="NF008852">
    <property type="entry name" value="PRK11890.1"/>
    <property type="match status" value="1"/>
</dbReference>
<dbReference type="FunFam" id="3.10.129.10:FF:000042">
    <property type="entry name" value="MaoC domain protein dehydratase"/>
    <property type="match status" value="1"/>
</dbReference>
<dbReference type="CDD" id="cd03449">
    <property type="entry name" value="R_hydratase"/>
    <property type="match status" value="1"/>
</dbReference>
<reference evidence="7 8" key="1">
    <citation type="journal article" date="2014" name="Nat. Commun.">
        <title>Physiological and genomic features of highly alkaliphilic hydrogen-utilizing Betaproteobacteria from a continental serpentinizing site.</title>
        <authorList>
            <person name="Suzuki S."/>
            <person name="Kuenen J.G."/>
            <person name="Schipper K."/>
            <person name="van der Velde S."/>
            <person name="Ishii S."/>
            <person name="Wu A."/>
            <person name="Sorokin D.Y."/>
            <person name="Tenney A."/>
            <person name="Meng X.Y."/>
            <person name="Morrill P.L."/>
            <person name="Kamagata Y."/>
            <person name="Muyzer G."/>
            <person name="Nealson K.H."/>
        </authorList>
    </citation>
    <scope>NUCLEOTIDE SEQUENCE [LARGE SCALE GENOMIC DNA]</scope>
    <source>
        <strain evidence="7 8">A1</strain>
    </source>
</reference>
<keyword evidence="2" id="KW-0456">Lyase</keyword>
<dbReference type="GO" id="GO:0005835">
    <property type="term" value="C:fatty acid synthase complex"/>
    <property type="evidence" value="ECO:0007669"/>
    <property type="project" value="InterPro"/>
</dbReference>
<dbReference type="Gene3D" id="3.40.718.10">
    <property type="entry name" value="Isopropylmalate Dehydrogenase"/>
    <property type="match status" value="1"/>
</dbReference>
<evidence type="ECO:0000313" key="8">
    <source>
        <dbReference type="Proteomes" id="UP000067461"/>
    </source>
</evidence>
<dbReference type="RefSeq" id="WP_082040042.1">
    <property type="nucleotide sequence ID" value="NZ_AP014568.1"/>
</dbReference>
<dbReference type="InterPro" id="IPR050500">
    <property type="entry name" value="Phos_Acetyltrans/Butyryltrans"/>
</dbReference>
<dbReference type="Proteomes" id="UP000067461">
    <property type="component" value="Chromosome"/>
</dbReference>
<dbReference type="GO" id="GO:0016836">
    <property type="term" value="F:hydro-lyase activity"/>
    <property type="evidence" value="ECO:0007669"/>
    <property type="project" value="UniProtKB-ARBA"/>
</dbReference>
<evidence type="ECO:0000259" key="5">
    <source>
        <dbReference type="Pfam" id="PF01515"/>
    </source>
</evidence>
<dbReference type="STRING" id="1458425.SRAA_2210"/>
<dbReference type="KEGG" id="cbaa:SRAA_2210"/>
<feature type="compositionally biased region" description="Low complexity" evidence="4">
    <location>
        <begin position="472"/>
        <end position="482"/>
    </location>
</feature>
<dbReference type="NCBIfam" id="NF006045">
    <property type="entry name" value="PRK08190.1"/>
    <property type="match status" value="1"/>
</dbReference>
<dbReference type="GO" id="GO:0006633">
    <property type="term" value="P:fatty acid biosynthetic process"/>
    <property type="evidence" value="ECO:0007669"/>
    <property type="project" value="InterPro"/>
</dbReference>
<dbReference type="InterPro" id="IPR003965">
    <property type="entry name" value="Fatty_acid_synthase"/>
</dbReference>
<dbReference type="HOGENOM" id="CLU_042890_0_2_4"/>
<feature type="region of interest" description="Disordered" evidence="4">
    <location>
        <begin position="472"/>
        <end position="496"/>
    </location>
</feature>
<organism evidence="7 8">
    <name type="scientific">Serpentinimonas raichei</name>
    <dbReference type="NCBI Taxonomy" id="1458425"/>
    <lineage>
        <taxon>Bacteria</taxon>
        <taxon>Pseudomonadati</taxon>
        <taxon>Pseudomonadota</taxon>
        <taxon>Betaproteobacteria</taxon>
        <taxon>Burkholderiales</taxon>
        <taxon>Comamonadaceae</taxon>
        <taxon>Serpentinimonas</taxon>
    </lineage>
</organism>
<name>A0A060NT30_9BURK</name>
<dbReference type="PANTHER" id="PTHR43356:SF2">
    <property type="entry name" value="PHOSPHATE ACETYLTRANSFERASE"/>
    <property type="match status" value="1"/>
</dbReference>
<dbReference type="InterPro" id="IPR029069">
    <property type="entry name" value="HotDog_dom_sf"/>
</dbReference>
<gene>
    <name evidence="7" type="ORF">SRAA_2210</name>
</gene>